<feature type="compositionally biased region" description="Polar residues" evidence="1">
    <location>
        <begin position="1"/>
        <end position="27"/>
    </location>
</feature>
<dbReference type="InterPro" id="IPR015943">
    <property type="entry name" value="WD40/YVTN_repeat-like_dom_sf"/>
</dbReference>
<dbReference type="InterPro" id="IPR036047">
    <property type="entry name" value="F-box-like_dom_sf"/>
</dbReference>
<dbReference type="InterPro" id="IPR036322">
    <property type="entry name" value="WD40_repeat_dom_sf"/>
</dbReference>
<evidence type="ECO:0000259" key="2">
    <source>
        <dbReference type="PROSITE" id="PS50181"/>
    </source>
</evidence>
<feature type="domain" description="F-box" evidence="2">
    <location>
        <begin position="128"/>
        <end position="174"/>
    </location>
</feature>
<feature type="compositionally biased region" description="Basic residues" evidence="1">
    <location>
        <begin position="1077"/>
        <end position="1087"/>
    </location>
</feature>
<dbReference type="InterPro" id="IPR001810">
    <property type="entry name" value="F-box_dom"/>
</dbReference>
<organism evidence="3 4">
    <name type="scientific">Zymoseptoria brevis</name>
    <dbReference type="NCBI Taxonomy" id="1047168"/>
    <lineage>
        <taxon>Eukaryota</taxon>
        <taxon>Fungi</taxon>
        <taxon>Dikarya</taxon>
        <taxon>Ascomycota</taxon>
        <taxon>Pezizomycotina</taxon>
        <taxon>Dothideomycetes</taxon>
        <taxon>Dothideomycetidae</taxon>
        <taxon>Mycosphaerellales</taxon>
        <taxon>Mycosphaerellaceae</taxon>
        <taxon>Zymoseptoria</taxon>
    </lineage>
</organism>
<protein>
    <submittedName>
        <fullName evidence="3">F-box and WD domain-containing protein</fullName>
    </submittedName>
</protein>
<feature type="region of interest" description="Disordered" evidence="1">
    <location>
        <begin position="1117"/>
        <end position="1149"/>
    </location>
</feature>
<feature type="region of interest" description="Disordered" evidence="1">
    <location>
        <begin position="1"/>
        <end position="48"/>
    </location>
</feature>
<feature type="region of interest" description="Disordered" evidence="1">
    <location>
        <begin position="1019"/>
        <end position="1049"/>
    </location>
</feature>
<dbReference type="Gene3D" id="1.20.1280.50">
    <property type="match status" value="1"/>
</dbReference>
<dbReference type="GO" id="GO:0031593">
    <property type="term" value="F:polyubiquitin modification-dependent protein binding"/>
    <property type="evidence" value="ECO:0007669"/>
    <property type="project" value="TreeGrafter"/>
</dbReference>
<name>A0A0F4GFK0_9PEZI</name>
<feature type="compositionally biased region" description="Basic and acidic residues" evidence="1">
    <location>
        <begin position="1118"/>
        <end position="1128"/>
    </location>
</feature>
<dbReference type="InterPro" id="IPR027040">
    <property type="entry name" value="PSMD4"/>
</dbReference>
<dbReference type="PROSITE" id="PS50181">
    <property type="entry name" value="FBOX"/>
    <property type="match status" value="1"/>
</dbReference>
<dbReference type="EMBL" id="LAFY01000734">
    <property type="protein sequence ID" value="KJX96199.1"/>
    <property type="molecule type" value="Genomic_DNA"/>
</dbReference>
<sequence length="1149" mass="124732">MQPESQALSTTAATENTPRTPTPTSQHGIHDYDGGPKGSLSPADDGGAESSIFAEQLILDAALAASLQATGAAASSENRRLNIWDTPSPPAYNRIVEYEQAATPSARKKDEGPVFEVVKKTRSPNDKRSPIQDLPNEILTHSLAHLTPSDLASMSLVSKRFHDLVTGPHAWRTAFAHYFPGPDSINAMLQDDSDDDQAIVRSEKRAFTRLTALASWRSEYIMRTRLLRSLSRGKPVPAPASTHTPRSGHAAIAAPITMYSSQLLTSINHLHATYGSGLNKRFPRFVHGADDYGTATSSDPSAAKVDPWGLSDPNTFLQFAERFPGDSQYGLGPGEVIGVPNVMDVSQPYGMVFGEGSPGGMTYYRSTEEMRGRFLTFSSAMSVPELGIPKVLSSNEAITSVWLAKSPAIPALSEGVIGIMCGSSLGVLTAYSLGSINAGNHRDQRFGRGEMTARWVLSPGVPIIAIVVDNEYSLKRYAQNRIWAVVLNALGEAFYLTKFPKRPHIDRSIRMDDEMIERTAWSSGRTVYWNAIEPSRRVAKLDPYADSGVDGSYSPRSSWNGMCLSKEQTKAETHEIEDFTSRKPKDFQRTCVGWDMRRRLEVDFAGDDGNNAGENVAVFECGLEEESTPLVKRYTRCRILQKASTDTASTPPLTAGSTEPSTPPSLFGGPTSPALAPTPSLSFDHLEDSLSQDGFDGSATPRQMTEEWRTSEFLFGGLKNVQILTTAVDNSTFATQTMSEDPLLGFSGMSTASSPSLTPISATEPGVNAADVPGQRARLCAVGTKLGTVLLWNMRGPVSRSVEATNMLEPVRIVYTDSPQISCLALSSLYLVHGGNDGLVQAWDPLASDTQPIRTLNSRFSSRARRRLVQAQASAQGVGINMYAAGALSLDPDPTVLRGMVSLGNQLRYWSYSSSAADQYKSHKRRLRRSERGSNNGGERFSGATRTNLKDYIANEKFELDREKQLRQKDAQRFAGRFGTELLDGSEEEMLAYAAMLSQETLEQESRRRASDASTAFSTAASSISQSNWSTADATPASPSPREVAPKTDDELDADIAEAIRQSLATSPGAGYDILIRHAKPRNKKAPSAKSSPRLAGNSKEAEMSDLDFALQLSLAEEQSRQSLEKSESFPGLPVASGRGKGKGRERSQ</sequence>
<proteinExistence type="predicted"/>
<dbReference type="STRING" id="1047168.A0A0F4GFK0"/>
<dbReference type="Pfam" id="PF12937">
    <property type="entry name" value="F-box-like"/>
    <property type="match status" value="1"/>
</dbReference>
<keyword evidence="4" id="KW-1185">Reference proteome</keyword>
<reference evidence="3 4" key="1">
    <citation type="submission" date="2015-03" db="EMBL/GenBank/DDBJ databases">
        <title>RNA-seq based gene annotation and comparative genomics of four Zymoseptoria species reveal species-specific pathogenicity related genes and transposable element activity.</title>
        <authorList>
            <person name="Grandaubert J."/>
            <person name="Bhattacharyya A."/>
            <person name="Stukenbrock E.H."/>
        </authorList>
    </citation>
    <scope>NUCLEOTIDE SEQUENCE [LARGE SCALE GENOMIC DNA]</scope>
    <source>
        <strain evidence="3 4">Zb18110</strain>
    </source>
</reference>
<dbReference type="OrthoDB" id="2095648at2759"/>
<comment type="caution">
    <text evidence="3">The sequence shown here is derived from an EMBL/GenBank/DDBJ whole genome shotgun (WGS) entry which is preliminary data.</text>
</comment>
<dbReference type="SUPFAM" id="SSF81383">
    <property type="entry name" value="F-box domain"/>
    <property type="match status" value="1"/>
</dbReference>
<dbReference type="PANTHER" id="PTHR10223:SF2">
    <property type="entry name" value="F-BOX AND WD DOMAIN PROTEIN (AFU_ORTHOLOGUE AFUA_6G11400)"/>
    <property type="match status" value="1"/>
</dbReference>
<dbReference type="Gene3D" id="2.130.10.10">
    <property type="entry name" value="YVTN repeat-like/Quinoprotein amine dehydrogenase"/>
    <property type="match status" value="1"/>
</dbReference>
<dbReference type="CDD" id="cd09917">
    <property type="entry name" value="F-box_SF"/>
    <property type="match status" value="1"/>
</dbReference>
<dbReference type="SUPFAM" id="SSF50978">
    <property type="entry name" value="WD40 repeat-like"/>
    <property type="match status" value="1"/>
</dbReference>
<feature type="compositionally biased region" description="Polar residues" evidence="1">
    <location>
        <begin position="645"/>
        <end position="660"/>
    </location>
</feature>
<evidence type="ECO:0000313" key="3">
    <source>
        <dbReference type="EMBL" id="KJX96199.1"/>
    </source>
</evidence>
<dbReference type="AlphaFoldDB" id="A0A0F4GFK0"/>
<dbReference type="Proteomes" id="UP000033647">
    <property type="component" value="Unassembled WGS sequence"/>
</dbReference>
<accession>A0A0F4GFK0</accession>
<evidence type="ECO:0000256" key="1">
    <source>
        <dbReference type="SAM" id="MobiDB-lite"/>
    </source>
</evidence>
<feature type="compositionally biased region" description="Low complexity" evidence="1">
    <location>
        <begin position="1019"/>
        <end position="1032"/>
    </location>
</feature>
<feature type="region of interest" description="Disordered" evidence="1">
    <location>
        <begin position="1077"/>
        <end position="1103"/>
    </location>
</feature>
<dbReference type="PANTHER" id="PTHR10223">
    <property type="entry name" value="26S PROTEASOME NON-ATPASE REGULATORY SUBUNIT 4"/>
    <property type="match status" value="1"/>
</dbReference>
<dbReference type="GO" id="GO:0043161">
    <property type="term" value="P:proteasome-mediated ubiquitin-dependent protein catabolic process"/>
    <property type="evidence" value="ECO:0007669"/>
    <property type="project" value="TreeGrafter"/>
</dbReference>
<evidence type="ECO:0000313" key="4">
    <source>
        <dbReference type="Proteomes" id="UP000033647"/>
    </source>
</evidence>
<dbReference type="GO" id="GO:0008540">
    <property type="term" value="C:proteasome regulatory particle, base subcomplex"/>
    <property type="evidence" value="ECO:0007669"/>
    <property type="project" value="TreeGrafter"/>
</dbReference>
<feature type="region of interest" description="Disordered" evidence="1">
    <location>
        <begin position="645"/>
        <end position="677"/>
    </location>
</feature>
<feature type="region of interest" description="Disordered" evidence="1">
    <location>
        <begin position="921"/>
        <end position="946"/>
    </location>
</feature>
<gene>
    <name evidence="3" type="ORF">TI39_contig742g00008</name>
</gene>
<dbReference type="GO" id="GO:0005634">
    <property type="term" value="C:nucleus"/>
    <property type="evidence" value="ECO:0007669"/>
    <property type="project" value="TreeGrafter"/>
</dbReference>
<dbReference type="SMART" id="SM00256">
    <property type="entry name" value="FBOX"/>
    <property type="match status" value="1"/>
</dbReference>
<dbReference type="GO" id="GO:0005829">
    <property type="term" value="C:cytosol"/>
    <property type="evidence" value="ECO:0007669"/>
    <property type="project" value="TreeGrafter"/>
</dbReference>